<keyword evidence="8" id="KW-1185">Reference proteome</keyword>
<feature type="transmembrane region" description="Helical" evidence="5">
    <location>
        <begin position="73"/>
        <end position="93"/>
    </location>
</feature>
<keyword evidence="2 5" id="KW-0812">Transmembrane</keyword>
<keyword evidence="7" id="KW-0436">Ligase</keyword>
<evidence type="ECO:0000256" key="4">
    <source>
        <dbReference type="ARBA" id="ARBA00023136"/>
    </source>
</evidence>
<feature type="transmembrane region" description="Helical" evidence="5">
    <location>
        <begin position="223"/>
        <end position="240"/>
    </location>
</feature>
<sequence>MQRPIKQKYYVLILIFMTAYPFLVLPFWNIYYVTLIKLVYLSLFVIIMWYFFIYQCFREKRLLGVLQTKGEKLAVLFFLLICISTLFSQDPMVSFLGGLHKVQGLIAWFSYISLFLFTYILIPINKQVNIIRLVVFASFFVGVYGIVQHFHLDSLTGKPVDRSFVKSWAVFDNANYFGTYLVIVIILAMTLYLSVESRRGYFIYWIIVSTLFISLLYTTTRGAWIGAFSGVFILTVLLVWKRRDIWKRWAILLFSLLFLLVIVNVSEDNYIFNRIFSIGEDANALVSEDDGDAGAGRWTLWKTSFPLIKDYYLIGSGPSTFSIVYPTVAGENKLHDNSHNEYLETAITLGVPALLVYLALMFIILKSSLSTAKRLNGNEAIFAYGLIAAIIGYLVQTFFNVSVVTVAPFFWMVLGMSYAFSMSKRDT</sequence>
<dbReference type="PANTHER" id="PTHR37422:SF13">
    <property type="entry name" value="LIPOPOLYSACCHARIDE BIOSYNTHESIS PROTEIN PA4999-RELATED"/>
    <property type="match status" value="1"/>
</dbReference>
<feature type="transmembrane region" description="Helical" evidence="5">
    <location>
        <begin position="346"/>
        <end position="365"/>
    </location>
</feature>
<feature type="transmembrane region" description="Helical" evidence="5">
    <location>
        <begin position="174"/>
        <end position="194"/>
    </location>
</feature>
<feature type="transmembrane region" description="Helical" evidence="5">
    <location>
        <begin position="377"/>
        <end position="395"/>
    </location>
</feature>
<organism evidence="7 8">
    <name type="scientific">Virgibacillus byunsanensis</name>
    <dbReference type="NCBI Taxonomy" id="570945"/>
    <lineage>
        <taxon>Bacteria</taxon>
        <taxon>Bacillati</taxon>
        <taxon>Bacillota</taxon>
        <taxon>Bacilli</taxon>
        <taxon>Bacillales</taxon>
        <taxon>Bacillaceae</taxon>
        <taxon>Virgibacillus</taxon>
    </lineage>
</organism>
<dbReference type="Proteomes" id="UP001597040">
    <property type="component" value="Unassembled WGS sequence"/>
</dbReference>
<evidence type="ECO:0000313" key="7">
    <source>
        <dbReference type="EMBL" id="MFD1037346.1"/>
    </source>
</evidence>
<protein>
    <submittedName>
        <fullName evidence="7">O-antigen ligase family protein</fullName>
    </submittedName>
</protein>
<dbReference type="PANTHER" id="PTHR37422">
    <property type="entry name" value="TEICHURONIC ACID BIOSYNTHESIS PROTEIN TUAE"/>
    <property type="match status" value="1"/>
</dbReference>
<feature type="transmembrane region" description="Helical" evidence="5">
    <location>
        <begin position="34"/>
        <end position="52"/>
    </location>
</feature>
<proteinExistence type="predicted"/>
<dbReference type="RefSeq" id="WP_390359319.1">
    <property type="nucleotide sequence ID" value="NZ_JBHTKJ010000007.1"/>
</dbReference>
<gene>
    <name evidence="7" type="ORF">ACFQ3N_02765</name>
</gene>
<accession>A0ABW3LJ70</accession>
<comment type="caution">
    <text evidence="7">The sequence shown here is derived from an EMBL/GenBank/DDBJ whole genome shotgun (WGS) entry which is preliminary data.</text>
</comment>
<evidence type="ECO:0000256" key="5">
    <source>
        <dbReference type="SAM" id="Phobius"/>
    </source>
</evidence>
<feature type="transmembrane region" description="Helical" evidence="5">
    <location>
        <begin position="9"/>
        <end position="28"/>
    </location>
</feature>
<comment type="subcellular location">
    <subcellularLocation>
        <location evidence="1">Membrane</location>
        <topology evidence="1">Multi-pass membrane protein</topology>
    </subcellularLocation>
</comment>
<feature type="transmembrane region" description="Helical" evidence="5">
    <location>
        <begin position="249"/>
        <end position="266"/>
    </location>
</feature>
<evidence type="ECO:0000256" key="1">
    <source>
        <dbReference type="ARBA" id="ARBA00004141"/>
    </source>
</evidence>
<name>A0ABW3LJ70_9BACI</name>
<keyword evidence="4 5" id="KW-0472">Membrane</keyword>
<feature type="domain" description="O-antigen ligase-related" evidence="6">
    <location>
        <begin position="208"/>
        <end position="358"/>
    </location>
</feature>
<evidence type="ECO:0000256" key="2">
    <source>
        <dbReference type="ARBA" id="ARBA00022692"/>
    </source>
</evidence>
<evidence type="ECO:0000313" key="8">
    <source>
        <dbReference type="Proteomes" id="UP001597040"/>
    </source>
</evidence>
<dbReference type="InterPro" id="IPR007016">
    <property type="entry name" value="O-antigen_ligase-rel_domated"/>
</dbReference>
<feature type="transmembrane region" description="Helical" evidence="5">
    <location>
        <begin position="105"/>
        <end position="122"/>
    </location>
</feature>
<keyword evidence="3 5" id="KW-1133">Transmembrane helix</keyword>
<feature type="transmembrane region" description="Helical" evidence="5">
    <location>
        <begin position="401"/>
        <end position="420"/>
    </location>
</feature>
<feature type="transmembrane region" description="Helical" evidence="5">
    <location>
        <begin position="201"/>
        <end position="217"/>
    </location>
</feature>
<evidence type="ECO:0000259" key="6">
    <source>
        <dbReference type="Pfam" id="PF04932"/>
    </source>
</evidence>
<dbReference type="InterPro" id="IPR051533">
    <property type="entry name" value="WaaL-like"/>
</dbReference>
<feature type="transmembrane region" description="Helical" evidence="5">
    <location>
        <begin position="129"/>
        <end position="147"/>
    </location>
</feature>
<dbReference type="GO" id="GO:0016874">
    <property type="term" value="F:ligase activity"/>
    <property type="evidence" value="ECO:0007669"/>
    <property type="project" value="UniProtKB-KW"/>
</dbReference>
<reference evidence="8" key="1">
    <citation type="journal article" date="2019" name="Int. J. Syst. Evol. Microbiol.">
        <title>The Global Catalogue of Microorganisms (GCM) 10K type strain sequencing project: providing services to taxonomists for standard genome sequencing and annotation.</title>
        <authorList>
            <consortium name="The Broad Institute Genomics Platform"/>
            <consortium name="The Broad Institute Genome Sequencing Center for Infectious Disease"/>
            <person name="Wu L."/>
            <person name="Ma J."/>
        </authorList>
    </citation>
    <scope>NUCLEOTIDE SEQUENCE [LARGE SCALE GENOMIC DNA]</scope>
    <source>
        <strain evidence="8">CCUG 56754</strain>
    </source>
</reference>
<dbReference type="Pfam" id="PF04932">
    <property type="entry name" value="Wzy_C"/>
    <property type="match status" value="1"/>
</dbReference>
<evidence type="ECO:0000256" key="3">
    <source>
        <dbReference type="ARBA" id="ARBA00022989"/>
    </source>
</evidence>
<dbReference type="EMBL" id="JBHTKJ010000007">
    <property type="protein sequence ID" value="MFD1037346.1"/>
    <property type="molecule type" value="Genomic_DNA"/>
</dbReference>